<protein>
    <recommendedName>
        <fullName evidence="3">F-box domain-containing protein</fullName>
    </recommendedName>
</protein>
<accession>A0A0C9X0S5</accession>
<proteinExistence type="predicted"/>
<keyword evidence="2" id="KW-1185">Reference proteome</keyword>
<dbReference type="AlphaFoldDB" id="A0A0C9X0S5"/>
<evidence type="ECO:0000313" key="2">
    <source>
        <dbReference type="Proteomes" id="UP000054477"/>
    </source>
</evidence>
<dbReference type="OrthoDB" id="3365698at2759"/>
<dbReference type="HOGENOM" id="CLU_578757_0_0_1"/>
<dbReference type="Proteomes" id="UP000054477">
    <property type="component" value="Unassembled WGS sequence"/>
</dbReference>
<sequence length="464" mass="52616">MQSYLCDAGSSEGHIHCLPFDILCIIFKLCGSTRFELFAPPYPFDDLDQYDIPDFIEDHLWPWALGQTCRRWREIVPYLPSLWSTIDVNLGRPNSIAAIQEQIANFRRVQICLQRSPQSPLYIRFKSLEPVTNCKVLDLLMSHSRRWYDVELYIPSSLSSSLAFTLKNRVPILRSLTYGNRSAKQAARNVTDTFMTAPSLRQIKMINVGPKKMTVDWLKINDYTGPTTDDDFNIFLAAPNLVHCTLSWMKFRSSTILLPLTQLRALSFLIDGRSMKQLDQLTLPVLEDLRITIYLLPEGGFDGISSLLQRSSCTLKALHLDFNPLRSPGSQSVMGLFETVPKLKRLTIVVCETIFSNEIVRRLAFHDDGPQLDVLLPLLDILGFIIYDKEPSNMALPISMLQSRRPTLCHNLTSADLCLKPLREVRFHGHTIHLSATTTAELKILASSDVDVIIEPHYSGIPPA</sequence>
<dbReference type="Gene3D" id="3.80.10.10">
    <property type="entry name" value="Ribonuclease Inhibitor"/>
    <property type="match status" value="1"/>
</dbReference>
<evidence type="ECO:0000313" key="1">
    <source>
        <dbReference type="EMBL" id="KIK05690.1"/>
    </source>
</evidence>
<organism evidence="1 2">
    <name type="scientific">Laccaria amethystina LaAM-08-1</name>
    <dbReference type="NCBI Taxonomy" id="1095629"/>
    <lineage>
        <taxon>Eukaryota</taxon>
        <taxon>Fungi</taxon>
        <taxon>Dikarya</taxon>
        <taxon>Basidiomycota</taxon>
        <taxon>Agaricomycotina</taxon>
        <taxon>Agaricomycetes</taxon>
        <taxon>Agaricomycetidae</taxon>
        <taxon>Agaricales</taxon>
        <taxon>Agaricineae</taxon>
        <taxon>Hydnangiaceae</taxon>
        <taxon>Laccaria</taxon>
    </lineage>
</organism>
<dbReference type="SUPFAM" id="SSF52047">
    <property type="entry name" value="RNI-like"/>
    <property type="match status" value="1"/>
</dbReference>
<name>A0A0C9X0S5_9AGAR</name>
<evidence type="ECO:0008006" key="3">
    <source>
        <dbReference type="Google" id="ProtNLM"/>
    </source>
</evidence>
<dbReference type="EMBL" id="KN838558">
    <property type="protein sequence ID" value="KIK05690.1"/>
    <property type="molecule type" value="Genomic_DNA"/>
</dbReference>
<dbReference type="InterPro" id="IPR032675">
    <property type="entry name" value="LRR_dom_sf"/>
</dbReference>
<reference evidence="1 2" key="1">
    <citation type="submission" date="2014-04" db="EMBL/GenBank/DDBJ databases">
        <authorList>
            <consortium name="DOE Joint Genome Institute"/>
            <person name="Kuo A."/>
            <person name="Kohler A."/>
            <person name="Nagy L.G."/>
            <person name="Floudas D."/>
            <person name="Copeland A."/>
            <person name="Barry K.W."/>
            <person name="Cichocki N."/>
            <person name="Veneault-Fourrey C."/>
            <person name="LaButti K."/>
            <person name="Lindquist E.A."/>
            <person name="Lipzen A."/>
            <person name="Lundell T."/>
            <person name="Morin E."/>
            <person name="Murat C."/>
            <person name="Sun H."/>
            <person name="Tunlid A."/>
            <person name="Henrissat B."/>
            <person name="Grigoriev I.V."/>
            <person name="Hibbett D.S."/>
            <person name="Martin F."/>
            <person name="Nordberg H.P."/>
            <person name="Cantor M.N."/>
            <person name="Hua S.X."/>
        </authorList>
    </citation>
    <scope>NUCLEOTIDE SEQUENCE [LARGE SCALE GENOMIC DNA]</scope>
    <source>
        <strain evidence="1 2">LaAM-08-1</strain>
    </source>
</reference>
<reference evidence="2" key="2">
    <citation type="submission" date="2015-01" db="EMBL/GenBank/DDBJ databases">
        <title>Evolutionary Origins and Diversification of the Mycorrhizal Mutualists.</title>
        <authorList>
            <consortium name="DOE Joint Genome Institute"/>
            <consortium name="Mycorrhizal Genomics Consortium"/>
            <person name="Kohler A."/>
            <person name="Kuo A."/>
            <person name="Nagy L.G."/>
            <person name="Floudas D."/>
            <person name="Copeland A."/>
            <person name="Barry K.W."/>
            <person name="Cichocki N."/>
            <person name="Veneault-Fourrey C."/>
            <person name="LaButti K."/>
            <person name="Lindquist E.A."/>
            <person name="Lipzen A."/>
            <person name="Lundell T."/>
            <person name="Morin E."/>
            <person name="Murat C."/>
            <person name="Riley R."/>
            <person name="Ohm R."/>
            <person name="Sun H."/>
            <person name="Tunlid A."/>
            <person name="Henrissat B."/>
            <person name="Grigoriev I.V."/>
            <person name="Hibbett D.S."/>
            <person name="Martin F."/>
        </authorList>
    </citation>
    <scope>NUCLEOTIDE SEQUENCE [LARGE SCALE GENOMIC DNA]</scope>
    <source>
        <strain evidence="2">LaAM-08-1</strain>
    </source>
</reference>
<gene>
    <name evidence="1" type="ORF">K443DRAFT_335806</name>
</gene>